<feature type="transmembrane region" description="Helical" evidence="2">
    <location>
        <begin position="120"/>
        <end position="138"/>
    </location>
</feature>
<dbReference type="GO" id="GO:0005507">
    <property type="term" value="F:copper ion binding"/>
    <property type="evidence" value="ECO:0007669"/>
    <property type="project" value="TreeGrafter"/>
</dbReference>
<dbReference type="GO" id="GO:0055070">
    <property type="term" value="P:copper ion homeostasis"/>
    <property type="evidence" value="ECO:0007669"/>
    <property type="project" value="TreeGrafter"/>
</dbReference>
<evidence type="ECO:0000313" key="3">
    <source>
        <dbReference type="EMBL" id="KFJ03813.1"/>
    </source>
</evidence>
<keyword evidence="2" id="KW-1133">Transmembrane helix</keyword>
<keyword evidence="2" id="KW-0472">Membrane</keyword>
<sequence length="296" mass="31760">MGFDLFMAVVAIVLAIFLTWLTLWLFFGQGRDDAINASGSDGSGAASARSAAHDFLVSYFGGDARATGNGSNQRVGMPAVSPEYIRQLRKLMILSAVLTLAIIATTLLDTMNTHAVPSWIASAWLRAIFATPILFYCGRPIHRVGWAALSNRVANTDSLVALGSTVSYIYSLALCIAPNLLPAALYEWGFALMGVAITLALLCHQFVADTMTPAEERVLARRVRISRIVVPVILVTAIWAFAIEIVFGPQPRLALAVMFASIVLMLAGLIMSAAWLALGRSAARPELPETNHQASA</sequence>
<keyword evidence="2" id="KW-0812">Transmembrane</keyword>
<dbReference type="AlphaFoldDB" id="A0A087E7R2"/>
<feature type="transmembrane region" description="Helical" evidence="2">
    <location>
        <begin position="91"/>
        <end position="108"/>
    </location>
</feature>
<feature type="transmembrane region" description="Helical" evidence="2">
    <location>
        <begin position="188"/>
        <end position="207"/>
    </location>
</feature>
<dbReference type="RefSeq" id="WP_024463129.1">
    <property type="nucleotide sequence ID" value="NZ_CP062939.1"/>
</dbReference>
<protein>
    <submittedName>
        <fullName evidence="3">ActP copper transport ATPase</fullName>
    </submittedName>
</protein>
<dbReference type="Proteomes" id="UP000029055">
    <property type="component" value="Unassembled WGS sequence"/>
</dbReference>
<dbReference type="GO" id="GO:0016020">
    <property type="term" value="C:membrane"/>
    <property type="evidence" value="ECO:0007669"/>
    <property type="project" value="TreeGrafter"/>
</dbReference>
<dbReference type="OrthoDB" id="3240599at2"/>
<dbReference type="STRING" id="77635.BISU_0289"/>
<keyword evidence="4" id="KW-1185">Reference proteome</keyword>
<organism evidence="3 4">
    <name type="scientific">Bifidobacterium subtile</name>
    <dbReference type="NCBI Taxonomy" id="77635"/>
    <lineage>
        <taxon>Bacteria</taxon>
        <taxon>Bacillati</taxon>
        <taxon>Actinomycetota</taxon>
        <taxon>Actinomycetes</taxon>
        <taxon>Bifidobacteriales</taxon>
        <taxon>Bifidobacteriaceae</taxon>
        <taxon>Bifidobacterium</taxon>
    </lineage>
</organism>
<dbReference type="PANTHER" id="PTHR43520">
    <property type="entry name" value="ATP7, ISOFORM B"/>
    <property type="match status" value="1"/>
</dbReference>
<dbReference type="eggNOG" id="COG2217">
    <property type="taxonomic scope" value="Bacteria"/>
</dbReference>
<name>A0A087E7R2_9BIFI</name>
<dbReference type="PANTHER" id="PTHR43520:SF8">
    <property type="entry name" value="P-TYPE CU(+) TRANSPORTER"/>
    <property type="match status" value="1"/>
</dbReference>
<evidence type="ECO:0000313" key="4">
    <source>
        <dbReference type="Proteomes" id="UP000029055"/>
    </source>
</evidence>
<dbReference type="GO" id="GO:0043682">
    <property type="term" value="F:P-type divalent copper transporter activity"/>
    <property type="evidence" value="ECO:0007669"/>
    <property type="project" value="TreeGrafter"/>
</dbReference>
<feature type="transmembrane region" description="Helical" evidence="2">
    <location>
        <begin position="159"/>
        <end position="182"/>
    </location>
</feature>
<proteinExistence type="predicted"/>
<keyword evidence="1" id="KW-1278">Translocase</keyword>
<reference evidence="3 4" key="1">
    <citation type="submission" date="2014-03" db="EMBL/GenBank/DDBJ databases">
        <title>Genomics of Bifidobacteria.</title>
        <authorList>
            <person name="Ventura M."/>
            <person name="Milani C."/>
            <person name="Lugli G.A."/>
        </authorList>
    </citation>
    <scope>NUCLEOTIDE SEQUENCE [LARGE SCALE GENOMIC DNA]</scope>
    <source>
        <strain evidence="3 4">LMG 11597</strain>
    </source>
</reference>
<dbReference type="EMBL" id="JGZR01000006">
    <property type="protein sequence ID" value="KFJ03813.1"/>
    <property type="molecule type" value="Genomic_DNA"/>
</dbReference>
<accession>A0A087E7R2</accession>
<evidence type="ECO:0000256" key="2">
    <source>
        <dbReference type="SAM" id="Phobius"/>
    </source>
</evidence>
<feature type="transmembrane region" description="Helical" evidence="2">
    <location>
        <begin position="6"/>
        <end position="27"/>
    </location>
</feature>
<feature type="transmembrane region" description="Helical" evidence="2">
    <location>
        <begin position="253"/>
        <end position="278"/>
    </location>
</feature>
<feature type="transmembrane region" description="Helical" evidence="2">
    <location>
        <begin position="228"/>
        <end position="247"/>
    </location>
</feature>
<evidence type="ECO:0000256" key="1">
    <source>
        <dbReference type="ARBA" id="ARBA00022967"/>
    </source>
</evidence>
<comment type="caution">
    <text evidence="3">The sequence shown here is derived from an EMBL/GenBank/DDBJ whole genome shotgun (WGS) entry which is preliminary data.</text>
</comment>
<gene>
    <name evidence="3" type="ORF">BISU_0289</name>
</gene>